<dbReference type="Pfam" id="PF20288">
    <property type="entry name" value="MC2"/>
    <property type="match status" value="1"/>
</dbReference>
<keyword evidence="2" id="KW-1185">Reference proteome</keyword>
<proteinExistence type="predicted"/>
<gene>
    <name evidence="1" type="ORF">SAMN04489796_103131</name>
</gene>
<name>A0A1G8D6N1_9FLAO</name>
<evidence type="ECO:0000313" key="1">
    <source>
        <dbReference type="EMBL" id="SDH53174.1"/>
    </source>
</evidence>
<dbReference type="STRING" id="262004.SAMN04489796_103131"/>
<organism evidence="1 2">
    <name type="scientific">Winogradskyella thalassocola</name>
    <dbReference type="NCBI Taxonomy" id="262004"/>
    <lineage>
        <taxon>Bacteria</taxon>
        <taxon>Pseudomonadati</taxon>
        <taxon>Bacteroidota</taxon>
        <taxon>Flavobacteriia</taxon>
        <taxon>Flavobacteriales</taxon>
        <taxon>Flavobacteriaceae</taxon>
        <taxon>Winogradskyella</taxon>
    </lineage>
</organism>
<evidence type="ECO:0008006" key="3">
    <source>
        <dbReference type="Google" id="ProtNLM"/>
    </source>
</evidence>
<dbReference type="InterPro" id="IPR046904">
    <property type="entry name" value="ABC-3C_MC2"/>
</dbReference>
<evidence type="ECO:0000313" key="2">
    <source>
        <dbReference type="Proteomes" id="UP000199492"/>
    </source>
</evidence>
<accession>A0A1G8D6N1</accession>
<protein>
    <recommendedName>
        <fullName evidence="3">Threonine transporter</fullName>
    </recommendedName>
</protein>
<dbReference type="Proteomes" id="UP000199492">
    <property type="component" value="Unassembled WGS sequence"/>
</dbReference>
<sequence length="163" mass="18903">MDIMKTKKNINPFNNSVESGLRILTILNEAFPKSFDLQNLVYLDYLTIHSADIDKTTQSLHPAVPYRSGEIMVRSSIIEKGLNLFITKNLIEKQYNFNGIEYKATENAMPFLESLEELYSIKLQEKANWAINKFSKHTKQELKNIMTPKLSEIDNEFNIEILQ</sequence>
<dbReference type="AlphaFoldDB" id="A0A1G8D6N1"/>
<reference evidence="2" key="1">
    <citation type="submission" date="2016-10" db="EMBL/GenBank/DDBJ databases">
        <authorList>
            <person name="Varghese N."/>
            <person name="Submissions S."/>
        </authorList>
    </citation>
    <scope>NUCLEOTIDE SEQUENCE [LARGE SCALE GENOMIC DNA]</scope>
    <source>
        <strain evidence="2">DSM 15363</strain>
    </source>
</reference>
<dbReference type="EMBL" id="FNCZ01000003">
    <property type="protein sequence ID" value="SDH53174.1"/>
    <property type="molecule type" value="Genomic_DNA"/>
</dbReference>